<sequence length="243" mass="25838">MLAACGEGAQVEEPIVVEEDTGADLDVEQIGEIDDRDQLAERPCGQELLEDWPLVEEVSSGAVEVTRDGEVFTATIDAQAGGTQGAASHPFVYLNLATGEKVALDDVGAAVSDAWHLAFKRVVIRSNGGYSGPGGVVVAKESATSFEEVTQAPGQPDAYRSDQTYDASCNPQLDPIGTPMTAFNFLNLNNPSGSQSWYSYGGGVSPVSGDVYVVRVPEASQAFKVEILGWSDGEYEIRWAELN</sequence>
<keyword evidence="2" id="KW-1185">Reference proteome</keyword>
<evidence type="ECO:0000313" key="1">
    <source>
        <dbReference type="EMBL" id="RAL25560.1"/>
    </source>
</evidence>
<dbReference type="AlphaFoldDB" id="A0A328CCY1"/>
<evidence type="ECO:0000313" key="2">
    <source>
        <dbReference type="Proteomes" id="UP000249169"/>
    </source>
</evidence>
<protein>
    <submittedName>
        <fullName evidence="1">Uncharacterized protein</fullName>
    </submittedName>
</protein>
<dbReference type="Pfam" id="PF14064">
    <property type="entry name" value="HmuY"/>
    <property type="match status" value="1"/>
</dbReference>
<dbReference type="Proteomes" id="UP000249169">
    <property type="component" value="Unassembled WGS sequence"/>
</dbReference>
<reference evidence="1 2" key="1">
    <citation type="submission" date="2018-05" db="EMBL/GenBank/DDBJ databases">
        <title>Lujinxingia marina gen. nov. sp. nov., a new facultative anaerobic member of the class Deltaproteobacteria, and proposal of Lujinxingaceae fam. nov.</title>
        <authorList>
            <person name="Li C.-M."/>
        </authorList>
    </citation>
    <scope>NUCLEOTIDE SEQUENCE [LARGE SCALE GENOMIC DNA]</scope>
    <source>
        <strain evidence="1 2">B210</strain>
    </source>
</reference>
<name>A0A328CCY1_9DELT</name>
<dbReference type="CDD" id="cd12105">
    <property type="entry name" value="HmuY"/>
    <property type="match status" value="1"/>
</dbReference>
<gene>
    <name evidence="1" type="ORF">DL240_04600</name>
</gene>
<comment type="caution">
    <text evidence="1">The sequence shown here is derived from an EMBL/GenBank/DDBJ whole genome shotgun (WGS) entry which is preliminary data.</text>
</comment>
<accession>A0A328CCY1</accession>
<organism evidence="1 2">
    <name type="scientific">Lujinxingia litoralis</name>
    <dbReference type="NCBI Taxonomy" id="2211119"/>
    <lineage>
        <taxon>Bacteria</taxon>
        <taxon>Deltaproteobacteria</taxon>
        <taxon>Bradymonadales</taxon>
        <taxon>Lujinxingiaceae</taxon>
        <taxon>Lujinxingia</taxon>
    </lineage>
</organism>
<dbReference type="EMBL" id="QHKO01000001">
    <property type="protein sequence ID" value="RAL25560.1"/>
    <property type="molecule type" value="Genomic_DNA"/>
</dbReference>
<proteinExistence type="predicted"/>
<dbReference type="InterPro" id="IPR025921">
    <property type="entry name" value="HmuY"/>
</dbReference>